<feature type="region of interest" description="Disordered" evidence="1">
    <location>
        <begin position="173"/>
        <end position="203"/>
    </location>
</feature>
<dbReference type="Proteomes" id="UP000011715">
    <property type="component" value="Unassembled WGS sequence"/>
</dbReference>
<reference evidence="3" key="4">
    <citation type="journal article" date="2015" name="G3 (Bethesda)">
        <title>Genome sequences of three phytopathogenic species of the Magnaporthaceae family of fungi.</title>
        <authorList>
            <person name="Okagaki L.H."/>
            <person name="Nunes C.C."/>
            <person name="Sailsbery J."/>
            <person name="Clay B."/>
            <person name="Brown D."/>
            <person name="John T."/>
            <person name="Oh Y."/>
            <person name="Young N."/>
            <person name="Fitzgerald M."/>
            <person name="Haas B.J."/>
            <person name="Zeng Q."/>
            <person name="Young S."/>
            <person name="Adiconis X."/>
            <person name="Fan L."/>
            <person name="Levin J.Z."/>
            <person name="Mitchell T.K."/>
            <person name="Okubara P.A."/>
            <person name="Farman M.L."/>
            <person name="Kohn L.M."/>
            <person name="Birren B."/>
            <person name="Ma L.-J."/>
            <person name="Dean R.A."/>
        </authorList>
    </citation>
    <scope>NUCLEOTIDE SEQUENCE</scope>
    <source>
        <strain evidence="3">ATCC 64411 / 73-15</strain>
    </source>
</reference>
<sequence>MGIAQQVPVATDSELQAQSSSANLCCSVAAKPPPPHLPTPTLGIRCATMEPLAGQMDKLNPTPQRLGRPLDIQPFVSEATPQHIRRISPNDWVPLDVLGLFGLRGIRAHARYDQLGALGTPYRASTHLDTPLPPRANNQGHMAQPSHSRRLVFAGGSPASPQTAQQVGREGSFFISSKNGNDTQPHGSRATLAGKGVQGKETR</sequence>
<dbReference type="VEuPathDB" id="FungiDB:MAPG_07637"/>
<evidence type="ECO:0000313" key="2">
    <source>
        <dbReference type="EMBL" id="KLU88652.1"/>
    </source>
</evidence>
<keyword evidence="4" id="KW-1185">Reference proteome</keyword>
<protein>
    <submittedName>
        <fullName evidence="2 3">Uncharacterized protein</fullName>
    </submittedName>
</protein>
<reference evidence="2" key="3">
    <citation type="submission" date="2011-03" db="EMBL/GenBank/DDBJ databases">
        <title>Annotation of Magnaporthe poae ATCC 64411.</title>
        <authorList>
            <person name="Ma L.-J."/>
            <person name="Dead R."/>
            <person name="Young S.K."/>
            <person name="Zeng Q."/>
            <person name="Gargeya S."/>
            <person name="Fitzgerald M."/>
            <person name="Haas B."/>
            <person name="Abouelleil A."/>
            <person name="Alvarado L."/>
            <person name="Arachchi H.M."/>
            <person name="Berlin A."/>
            <person name="Brown A."/>
            <person name="Chapman S.B."/>
            <person name="Chen Z."/>
            <person name="Dunbar C."/>
            <person name="Freedman E."/>
            <person name="Gearin G."/>
            <person name="Gellesch M."/>
            <person name="Goldberg J."/>
            <person name="Griggs A."/>
            <person name="Gujja S."/>
            <person name="Heiman D."/>
            <person name="Howarth C."/>
            <person name="Larson L."/>
            <person name="Lui A."/>
            <person name="MacDonald P.J.P."/>
            <person name="Mehta T."/>
            <person name="Montmayeur A."/>
            <person name="Murphy C."/>
            <person name="Neiman D."/>
            <person name="Pearson M."/>
            <person name="Priest M."/>
            <person name="Roberts A."/>
            <person name="Saif S."/>
            <person name="Shea T."/>
            <person name="Shenoy N."/>
            <person name="Sisk P."/>
            <person name="Stolte C."/>
            <person name="Sykes S."/>
            <person name="Yandava C."/>
            <person name="Wortman J."/>
            <person name="Nusbaum C."/>
            <person name="Birren B."/>
        </authorList>
    </citation>
    <scope>NUCLEOTIDE SEQUENCE</scope>
    <source>
        <strain evidence="2">ATCC 64411</strain>
    </source>
</reference>
<evidence type="ECO:0000256" key="1">
    <source>
        <dbReference type="SAM" id="MobiDB-lite"/>
    </source>
</evidence>
<proteinExistence type="predicted"/>
<dbReference type="AlphaFoldDB" id="A0A0C4E572"/>
<dbReference type="EnsemblFungi" id="MAPG_07637T0">
    <property type="protein sequence ID" value="MAPG_07637T0"/>
    <property type="gene ID" value="MAPG_07637"/>
</dbReference>
<evidence type="ECO:0000313" key="4">
    <source>
        <dbReference type="Proteomes" id="UP000011715"/>
    </source>
</evidence>
<accession>A0A0C4E572</accession>
<name>A0A0C4E572_MAGP6</name>
<dbReference type="EMBL" id="ADBL01001849">
    <property type="status" value="NOT_ANNOTATED_CDS"/>
    <property type="molecule type" value="Genomic_DNA"/>
</dbReference>
<reference evidence="3" key="5">
    <citation type="submission" date="2015-06" db="UniProtKB">
        <authorList>
            <consortium name="EnsemblFungi"/>
        </authorList>
    </citation>
    <scope>IDENTIFICATION</scope>
    <source>
        <strain evidence="3">ATCC 64411</strain>
    </source>
</reference>
<dbReference type="EMBL" id="GL876971">
    <property type="protein sequence ID" value="KLU88652.1"/>
    <property type="molecule type" value="Genomic_DNA"/>
</dbReference>
<organism evidence="3 4">
    <name type="scientific">Magnaporthiopsis poae (strain ATCC 64411 / 73-15)</name>
    <name type="common">Kentucky bluegrass fungus</name>
    <name type="synonym">Magnaporthe poae</name>
    <dbReference type="NCBI Taxonomy" id="644358"/>
    <lineage>
        <taxon>Eukaryota</taxon>
        <taxon>Fungi</taxon>
        <taxon>Dikarya</taxon>
        <taxon>Ascomycota</taxon>
        <taxon>Pezizomycotina</taxon>
        <taxon>Sordariomycetes</taxon>
        <taxon>Sordariomycetidae</taxon>
        <taxon>Magnaporthales</taxon>
        <taxon>Magnaporthaceae</taxon>
        <taxon>Magnaporthiopsis</taxon>
    </lineage>
</organism>
<evidence type="ECO:0000313" key="3">
    <source>
        <dbReference type="EnsemblFungi" id="MAPG_07637T0"/>
    </source>
</evidence>
<reference evidence="4" key="2">
    <citation type="submission" date="2010-05" db="EMBL/GenBank/DDBJ databases">
        <title>The genome sequence of Magnaporthe poae strain ATCC 64411.</title>
        <authorList>
            <person name="Ma L.-J."/>
            <person name="Dead R."/>
            <person name="Young S."/>
            <person name="Zeng Q."/>
            <person name="Koehrsen M."/>
            <person name="Alvarado L."/>
            <person name="Berlin A."/>
            <person name="Chapman S.B."/>
            <person name="Chen Z."/>
            <person name="Freedman E."/>
            <person name="Gellesch M."/>
            <person name="Goldberg J."/>
            <person name="Griggs A."/>
            <person name="Gujja S."/>
            <person name="Heilman E.R."/>
            <person name="Heiman D."/>
            <person name="Hepburn T."/>
            <person name="Howarth C."/>
            <person name="Jen D."/>
            <person name="Larson L."/>
            <person name="Mehta T."/>
            <person name="Neiman D."/>
            <person name="Pearson M."/>
            <person name="Roberts A."/>
            <person name="Saif S."/>
            <person name="Shea T."/>
            <person name="Shenoy N."/>
            <person name="Sisk P."/>
            <person name="Stolte C."/>
            <person name="Sykes S."/>
            <person name="Walk T."/>
            <person name="White J."/>
            <person name="Yandava C."/>
            <person name="Haas B."/>
            <person name="Nusbaum C."/>
            <person name="Birren B."/>
        </authorList>
    </citation>
    <scope>NUCLEOTIDE SEQUENCE [LARGE SCALE GENOMIC DNA]</scope>
    <source>
        <strain evidence="4">ATCC 64411 / 73-15</strain>
    </source>
</reference>
<gene>
    <name evidence="2" type="ORF">MAPG_07637</name>
</gene>
<feature type="compositionally biased region" description="Polar residues" evidence="1">
    <location>
        <begin position="174"/>
        <end position="186"/>
    </location>
</feature>
<reference evidence="2" key="1">
    <citation type="submission" date="2010-05" db="EMBL/GenBank/DDBJ databases">
        <title>The Genome Sequence of Magnaporthe poae strain ATCC 64411.</title>
        <authorList>
            <consortium name="The Broad Institute Genome Sequencing Platform"/>
            <consortium name="Broad Institute Genome Sequencing Center for Infectious Disease"/>
            <person name="Ma L.-J."/>
            <person name="Dead R."/>
            <person name="Young S."/>
            <person name="Zeng Q."/>
            <person name="Koehrsen M."/>
            <person name="Alvarado L."/>
            <person name="Berlin A."/>
            <person name="Chapman S.B."/>
            <person name="Chen Z."/>
            <person name="Freedman E."/>
            <person name="Gellesch M."/>
            <person name="Goldberg J."/>
            <person name="Griggs A."/>
            <person name="Gujja S."/>
            <person name="Heilman E.R."/>
            <person name="Heiman D."/>
            <person name="Hepburn T."/>
            <person name="Howarth C."/>
            <person name="Jen D."/>
            <person name="Larson L."/>
            <person name="Mehta T."/>
            <person name="Neiman D."/>
            <person name="Pearson M."/>
            <person name="Roberts A."/>
            <person name="Saif S."/>
            <person name="Shea T."/>
            <person name="Shenoy N."/>
            <person name="Sisk P."/>
            <person name="Stolte C."/>
            <person name="Sykes S."/>
            <person name="Walk T."/>
            <person name="White J."/>
            <person name="Yandava C."/>
            <person name="Haas B."/>
            <person name="Nusbaum C."/>
            <person name="Birren B."/>
        </authorList>
    </citation>
    <scope>NUCLEOTIDE SEQUENCE</scope>
    <source>
        <strain evidence="2">ATCC 64411</strain>
    </source>
</reference>